<protein>
    <submittedName>
        <fullName evidence="1">Uncharacterized protein</fullName>
    </submittedName>
</protein>
<proteinExistence type="predicted"/>
<dbReference type="Proteomes" id="UP000008718">
    <property type="component" value="Chromosome"/>
</dbReference>
<sequence>MYRFYPKKQHQQTAYSNKTITTKQRNAKSNYNQFQQFAFYMKQYTPKLTTKFITSKF</sequence>
<evidence type="ECO:0000313" key="2">
    <source>
        <dbReference type="Proteomes" id="UP000008718"/>
    </source>
</evidence>
<dbReference type="AlphaFoldDB" id="E4T054"/>
<dbReference type="HOGENOM" id="CLU_2992483_0_0_10"/>
<accession>E4T054</accession>
<gene>
    <name evidence="1" type="ordered locus">Palpr_0082</name>
</gene>
<evidence type="ECO:0000313" key="1">
    <source>
        <dbReference type="EMBL" id="ADQ78244.1"/>
    </source>
</evidence>
<dbReference type="EMBL" id="CP002345">
    <property type="protein sequence ID" value="ADQ78244.1"/>
    <property type="molecule type" value="Genomic_DNA"/>
</dbReference>
<organism evidence="1 2">
    <name type="scientific">Paludibacter propionicigenes (strain DSM 17365 / JCM 13257 / WB4)</name>
    <dbReference type="NCBI Taxonomy" id="694427"/>
    <lineage>
        <taxon>Bacteria</taxon>
        <taxon>Pseudomonadati</taxon>
        <taxon>Bacteroidota</taxon>
        <taxon>Bacteroidia</taxon>
        <taxon>Bacteroidales</taxon>
        <taxon>Paludibacteraceae</taxon>
        <taxon>Paludibacter</taxon>
    </lineage>
</organism>
<reference evidence="1 2" key="2">
    <citation type="journal article" date="2011" name="Stand. Genomic Sci.">
        <title>Complete genome sequence of Paludibacter propionicigenes type strain (WB4).</title>
        <authorList>
            <person name="Gronow S."/>
            <person name="Munk C."/>
            <person name="Lapidus A."/>
            <person name="Nolan M."/>
            <person name="Lucas S."/>
            <person name="Hammon N."/>
            <person name="Deshpande S."/>
            <person name="Cheng J.F."/>
            <person name="Tapia R."/>
            <person name="Han C."/>
            <person name="Goodwin L."/>
            <person name="Pitluck S."/>
            <person name="Liolios K."/>
            <person name="Ivanova N."/>
            <person name="Mavromatis K."/>
            <person name="Mikhailova N."/>
            <person name="Pati A."/>
            <person name="Chen A."/>
            <person name="Palaniappan K."/>
            <person name="Land M."/>
            <person name="Hauser L."/>
            <person name="Chang Y.J."/>
            <person name="Jeffries C.D."/>
            <person name="Brambilla E."/>
            <person name="Rohde M."/>
            <person name="Goker M."/>
            <person name="Detter J.C."/>
            <person name="Woyke T."/>
            <person name="Bristow J."/>
            <person name="Eisen J.A."/>
            <person name="Markowitz V."/>
            <person name="Hugenholtz P."/>
            <person name="Kyrpides N.C."/>
            <person name="Klenk H.P."/>
        </authorList>
    </citation>
    <scope>NUCLEOTIDE SEQUENCE [LARGE SCALE GENOMIC DNA]</scope>
    <source>
        <strain evidence="2">DSM 17365 / JCM 13257 / WB4</strain>
    </source>
</reference>
<dbReference type="KEGG" id="ppn:Palpr_0082"/>
<dbReference type="STRING" id="694427.Palpr_0082"/>
<reference key="1">
    <citation type="submission" date="2010-11" db="EMBL/GenBank/DDBJ databases">
        <title>The complete genome of Paludibacter propionicigenes DSM 17365.</title>
        <authorList>
            <consortium name="US DOE Joint Genome Institute (JGI-PGF)"/>
            <person name="Lucas S."/>
            <person name="Copeland A."/>
            <person name="Lapidus A."/>
            <person name="Bruce D."/>
            <person name="Goodwin L."/>
            <person name="Pitluck S."/>
            <person name="Kyrpides N."/>
            <person name="Mavromatis K."/>
            <person name="Ivanova N."/>
            <person name="Munk A.C."/>
            <person name="Brettin T."/>
            <person name="Detter J.C."/>
            <person name="Han C."/>
            <person name="Tapia R."/>
            <person name="Land M."/>
            <person name="Hauser L."/>
            <person name="Markowitz V."/>
            <person name="Cheng J.-F."/>
            <person name="Hugenholtz P."/>
            <person name="Woyke T."/>
            <person name="Wu D."/>
            <person name="Gronow S."/>
            <person name="Wellnitz S."/>
            <person name="Brambilla E."/>
            <person name="Klenk H.-P."/>
            <person name="Eisen J.A."/>
        </authorList>
    </citation>
    <scope>NUCLEOTIDE SEQUENCE</scope>
    <source>
        <strain>WB4</strain>
    </source>
</reference>
<name>E4T054_PALPW</name>
<keyword evidence="2" id="KW-1185">Reference proteome</keyword>